<comment type="similarity">
    <text evidence="1 2">Belongs to the serpin family.</text>
</comment>
<dbReference type="Gene3D" id="2.30.39.10">
    <property type="entry name" value="Alpha-1-antitrypsin, domain 1"/>
    <property type="match status" value="2"/>
</dbReference>
<dbReference type="SUPFAM" id="SSF56574">
    <property type="entry name" value="Serpins"/>
    <property type="match status" value="2"/>
</dbReference>
<dbReference type="SMART" id="SM00093">
    <property type="entry name" value="SERPIN"/>
    <property type="match status" value="1"/>
</dbReference>
<feature type="domain" description="Serpin" evidence="3">
    <location>
        <begin position="14"/>
        <end position="392"/>
    </location>
</feature>
<dbReference type="PANTHER" id="PTHR11461:SF211">
    <property type="entry name" value="GH10112P-RELATED"/>
    <property type="match status" value="1"/>
</dbReference>
<evidence type="ECO:0000313" key="4">
    <source>
        <dbReference type="EMBL" id="MFH4981880.1"/>
    </source>
</evidence>
<sequence length="392" mass="44253">MSTSIAVSQADFALKLLREAEKSEGQPSATVISPFSISTALAMVYAGADGKTKEQLNNLLAKDADENELHQYFSKLIEDVNKKSEGYVLSSANRLYLHNRFSLLQGFIERINSDYGGSLREMDFTQKAAVVQEINNWVEEQTRSKITEIVTEDIISTDSRLMLINAVYFKGDWNMKFEQKLTRKEAFHVSDGIEKEVDMMRMGGRKLCYTEDNELQLLGMPYKNKEVYMYVFLPKAKNGLLEMEKNLTGERMLELIDECEEIEVMVQIPRFKVENRLELVETLKKLGIEDAFDTCADFSRMSAVPLNISDVIHKAFIEVNEEGSEAAAATAVHMVNRCAVNEEGSEASAATNIGIQVMCLPPPPTDFIANHPFMFIVVKNESVFFIGHYTLL</sequence>
<dbReference type="InterPro" id="IPR023795">
    <property type="entry name" value="Serpin_CS"/>
</dbReference>
<protein>
    <recommendedName>
        <fullName evidence="3">Serpin domain-containing protein</fullName>
    </recommendedName>
</protein>
<dbReference type="InterPro" id="IPR042178">
    <property type="entry name" value="Serpin_sf_1"/>
</dbReference>
<organism evidence="4 5">
    <name type="scientific">Gnathostoma spinigerum</name>
    <dbReference type="NCBI Taxonomy" id="75299"/>
    <lineage>
        <taxon>Eukaryota</taxon>
        <taxon>Metazoa</taxon>
        <taxon>Ecdysozoa</taxon>
        <taxon>Nematoda</taxon>
        <taxon>Chromadorea</taxon>
        <taxon>Rhabditida</taxon>
        <taxon>Spirurina</taxon>
        <taxon>Gnathostomatomorpha</taxon>
        <taxon>Gnathostomatoidea</taxon>
        <taxon>Gnathostomatidae</taxon>
        <taxon>Gnathostoma</taxon>
    </lineage>
</organism>
<dbReference type="InterPro" id="IPR036186">
    <property type="entry name" value="Serpin_sf"/>
</dbReference>
<accession>A0ABD6EQS2</accession>
<comment type="caution">
    <text evidence="4">The sequence shown here is derived from an EMBL/GenBank/DDBJ whole genome shotgun (WGS) entry which is preliminary data.</text>
</comment>
<dbReference type="InterPro" id="IPR000215">
    <property type="entry name" value="Serpin_fam"/>
</dbReference>
<gene>
    <name evidence="4" type="ORF">AB6A40_008589</name>
</gene>
<reference evidence="4 5" key="1">
    <citation type="submission" date="2024-08" db="EMBL/GenBank/DDBJ databases">
        <title>Gnathostoma spinigerum genome.</title>
        <authorList>
            <person name="Gonzalez-Bertolin B."/>
            <person name="Monzon S."/>
            <person name="Zaballos A."/>
            <person name="Jimenez P."/>
            <person name="Dekumyoy P."/>
            <person name="Varona S."/>
            <person name="Cuesta I."/>
            <person name="Sumanam S."/>
            <person name="Adisakwattana P."/>
            <person name="Gasser R.B."/>
            <person name="Hernandez-Gonzalez A."/>
            <person name="Young N.D."/>
            <person name="Perteguer M.J."/>
        </authorList>
    </citation>
    <scope>NUCLEOTIDE SEQUENCE [LARGE SCALE GENOMIC DNA]</scope>
    <source>
        <strain evidence="4">AL3</strain>
        <tissue evidence="4">Liver</tissue>
    </source>
</reference>
<proteinExistence type="inferred from homology"/>
<dbReference type="Gene3D" id="3.30.497.10">
    <property type="entry name" value="Antithrombin, subunit I, domain 2"/>
    <property type="match status" value="1"/>
</dbReference>
<keyword evidence="5" id="KW-1185">Reference proteome</keyword>
<evidence type="ECO:0000256" key="2">
    <source>
        <dbReference type="RuleBase" id="RU000411"/>
    </source>
</evidence>
<dbReference type="Pfam" id="PF00079">
    <property type="entry name" value="Serpin"/>
    <property type="match status" value="2"/>
</dbReference>
<evidence type="ECO:0000313" key="5">
    <source>
        <dbReference type="Proteomes" id="UP001608902"/>
    </source>
</evidence>
<dbReference type="InterPro" id="IPR042185">
    <property type="entry name" value="Serpin_sf_2"/>
</dbReference>
<dbReference type="Proteomes" id="UP001608902">
    <property type="component" value="Unassembled WGS sequence"/>
</dbReference>
<dbReference type="CDD" id="cd00172">
    <property type="entry name" value="serpin"/>
    <property type="match status" value="1"/>
</dbReference>
<dbReference type="PANTHER" id="PTHR11461">
    <property type="entry name" value="SERINE PROTEASE INHIBITOR, SERPIN"/>
    <property type="match status" value="1"/>
</dbReference>
<dbReference type="AlphaFoldDB" id="A0ABD6EQS2"/>
<dbReference type="InterPro" id="IPR023796">
    <property type="entry name" value="Serpin_dom"/>
</dbReference>
<dbReference type="EMBL" id="JBGFUD010008077">
    <property type="protein sequence ID" value="MFH4981880.1"/>
    <property type="molecule type" value="Genomic_DNA"/>
</dbReference>
<evidence type="ECO:0000259" key="3">
    <source>
        <dbReference type="SMART" id="SM00093"/>
    </source>
</evidence>
<dbReference type="PROSITE" id="PS00284">
    <property type="entry name" value="SERPIN"/>
    <property type="match status" value="1"/>
</dbReference>
<evidence type="ECO:0000256" key="1">
    <source>
        <dbReference type="ARBA" id="ARBA00009500"/>
    </source>
</evidence>
<name>A0ABD6EQS2_9BILA</name>